<reference evidence="1 2" key="1">
    <citation type="submission" date="2017-09" db="EMBL/GenBank/DDBJ databases">
        <title>Bacterial strain isolated from the female urinary microbiota.</title>
        <authorList>
            <person name="Thomas-White K."/>
            <person name="Kumar N."/>
            <person name="Forster S."/>
            <person name="Putonti C."/>
            <person name="Lawley T."/>
            <person name="Wolfe A.J."/>
        </authorList>
    </citation>
    <scope>NUCLEOTIDE SEQUENCE [LARGE SCALE GENOMIC DNA]</scope>
    <source>
        <strain evidence="1 2">UMB0744</strain>
    </source>
</reference>
<comment type="caution">
    <text evidence="1">The sequence shown here is derived from an EMBL/GenBank/DDBJ whole genome shotgun (WGS) entry which is preliminary data.</text>
</comment>
<protein>
    <recommendedName>
        <fullName evidence="3">Mobilization protein</fullName>
    </recommendedName>
</protein>
<dbReference type="RefSeq" id="WP_102184192.1">
    <property type="nucleotide sequence ID" value="NZ_PNGC01000001.1"/>
</dbReference>
<accession>A0ABX4US19</accession>
<dbReference type="EMBL" id="PNGC01000001">
    <property type="protein sequence ID" value="PMB91044.1"/>
    <property type="molecule type" value="Genomic_DNA"/>
</dbReference>
<name>A0ABX4US19_9ACTO</name>
<evidence type="ECO:0000313" key="2">
    <source>
        <dbReference type="Proteomes" id="UP000243201"/>
    </source>
</evidence>
<proteinExistence type="predicted"/>
<evidence type="ECO:0000313" key="1">
    <source>
        <dbReference type="EMBL" id="PMB91044.1"/>
    </source>
</evidence>
<gene>
    <name evidence="1" type="ORF">CJ240_04950</name>
</gene>
<dbReference type="Proteomes" id="UP000243201">
    <property type="component" value="Unassembled WGS sequence"/>
</dbReference>
<sequence length="112" mass="12564">MSGRCERVYVRLTPGEKDRALDLASRNGLTVSQLVRVLIQLPADYASEGPRTAVVLDRATAGGLVREMRRWGNHYNQAVHALNRIAYYAERGSLRTDEAQRLLNVASVLRSR</sequence>
<keyword evidence="2" id="KW-1185">Reference proteome</keyword>
<evidence type="ECO:0008006" key="3">
    <source>
        <dbReference type="Google" id="ProtNLM"/>
    </source>
</evidence>
<organism evidence="1 2">
    <name type="scientific">Varibaculum cambriense</name>
    <dbReference type="NCBI Taxonomy" id="184870"/>
    <lineage>
        <taxon>Bacteria</taxon>
        <taxon>Bacillati</taxon>
        <taxon>Actinomycetota</taxon>
        <taxon>Actinomycetes</taxon>
        <taxon>Actinomycetales</taxon>
        <taxon>Actinomycetaceae</taxon>
        <taxon>Varibaculum</taxon>
    </lineage>
</organism>